<dbReference type="Gene3D" id="2.60.120.10">
    <property type="entry name" value="Jelly Rolls"/>
    <property type="match status" value="1"/>
</dbReference>
<evidence type="ECO:0000256" key="2">
    <source>
        <dbReference type="ARBA" id="ARBA00013133"/>
    </source>
</evidence>
<protein>
    <recommendedName>
        <fullName evidence="2 4">Cysteine dioxygenase</fullName>
        <ecNumber evidence="2 4">1.13.11.20</ecNumber>
    </recommendedName>
</protein>
<dbReference type="InterPro" id="IPR011051">
    <property type="entry name" value="RmlC_Cupin_sf"/>
</dbReference>
<keyword evidence="3 4" id="KW-0408">Iron</keyword>
<organism evidence="5 6">
    <name type="scientific">Pyronema omphalodes (strain CBS 100304)</name>
    <name type="common">Pyronema confluens</name>
    <dbReference type="NCBI Taxonomy" id="1076935"/>
    <lineage>
        <taxon>Eukaryota</taxon>
        <taxon>Fungi</taxon>
        <taxon>Dikarya</taxon>
        <taxon>Ascomycota</taxon>
        <taxon>Pezizomycotina</taxon>
        <taxon>Pezizomycetes</taxon>
        <taxon>Pezizales</taxon>
        <taxon>Pyronemataceae</taxon>
        <taxon>Pyronema</taxon>
    </lineage>
</organism>
<accession>U4LV57</accession>
<sequence>MNEVKFLAVVPSKPEDVVPFADDLELWPFAVDQMSPVVVHNDKVTLEQLEDGSVTVVENLPPSCQQFYANVTGKTIQLDSDDFEFFEAIHHSVTTEGCIGWNKLKAKAEASGHPFEAQYLRVTLGLNRGNSPGSPFVMGVWPPHHYSSVHSHSNALAVIKVLHGAINSYYYADLDPTKEASQYYRVMEYHKDEVTWLSDRQLQMHQPRNETAKTCVTIQCYQYGDHDHTHYEYFDYIEEGENGQPSTIKAFAPTSDWGFSDFRARIKQEWEQYQKDEREKA</sequence>
<dbReference type="InterPro" id="IPR010300">
    <property type="entry name" value="CDO_1"/>
</dbReference>
<evidence type="ECO:0000256" key="1">
    <source>
        <dbReference type="ARBA" id="ARBA00006622"/>
    </source>
</evidence>
<feature type="binding site" evidence="3">
    <location>
        <position position="205"/>
    </location>
    <ligand>
        <name>Fe cation</name>
        <dbReference type="ChEBI" id="CHEBI:24875"/>
        <note>catalytic</note>
    </ligand>
</feature>
<comment type="cofactor">
    <cofactor evidence="4">
        <name>Fe cation</name>
        <dbReference type="ChEBI" id="CHEBI:24875"/>
    </cofactor>
    <text evidence="4">Binds 1 Fe cation per subunit.</text>
</comment>
<dbReference type="EMBL" id="HF935745">
    <property type="protein sequence ID" value="CCX32246.1"/>
    <property type="molecule type" value="Genomic_DNA"/>
</dbReference>
<feature type="binding site" evidence="3">
    <location>
        <position position="150"/>
    </location>
    <ligand>
        <name>Fe cation</name>
        <dbReference type="ChEBI" id="CHEBI:24875"/>
        <note>catalytic</note>
    </ligand>
</feature>
<feature type="binding site" evidence="3">
    <location>
        <position position="152"/>
    </location>
    <ligand>
        <name>Fe cation</name>
        <dbReference type="ChEBI" id="CHEBI:24875"/>
        <note>catalytic</note>
    </ligand>
</feature>
<dbReference type="Pfam" id="PF05995">
    <property type="entry name" value="CDO_I"/>
    <property type="match status" value="1"/>
</dbReference>
<dbReference type="GO" id="GO:0005506">
    <property type="term" value="F:iron ion binding"/>
    <property type="evidence" value="ECO:0007669"/>
    <property type="project" value="UniProtKB-UniRule"/>
</dbReference>
<dbReference type="eggNOG" id="ENOG502S2TV">
    <property type="taxonomic scope" value="Eukaryota"/>
</dbReference>
<comment type="catalytic activity">
    <reaction evidence="4">
        <text>L-cysteine + O2 = 3-sulfino-L-alanine + H(+)</text>
        <dbReference type="Rhea" id="RHEA:20441"/>
        <dbReference type="ChEBI" id="CHEBI:15378"/>
        <dbReference type="ChEBI" id="CHEBI:15379"/>
        <dbReference type="ChEBI" id="CHEBI:35235"/>
        <dbReference type="ChEBI" id="CHEBI:61085"/>
        <dbReference type="EC" id="1.13.11.20"/>
    </reaction>
</comment>
<keyword evidence="6" id="KW-1185">Reference proteome</keyword>
<dbReference type="InterPro" id="IPR014710">
    <property type="entry name" value="RmlC-like_jellyroll"/>
</dbReference>
<gene>
    <name evidence="5" type="ORF">PCON_12588</name>
</gene>
<dbReference type="GO" id="GO:0017172">
    <property type="term" value="F:cysteine dioxygenase activity"/>
    <property type="evidence" value="ECO:0007669"/>
    <property type="project" value="UniProtKB-UniRule"/>
</dbReference>
<proteinExistence type="inferred from homology"/>
<keyword evidence="3 4" id="KW-0479">Metal-binding</keyword>
<dbReference type="EC" id="1.13.11.20" evidence="2 4"/>
<evidence type="ECO:0000313" key="5">
    <source>
        <dbReference type="EMBL" id="CCX32246.1"/>
    </source>
</evidence>
<reference evidence="5 6" key="1">
    <citation type="journal article" date="2013" name="PLoS Genet.">
        <title>The genome and development-dependent transcriptomes of Pyronema confluens: a window into fungal evolution.</title>
        <authorList>
            <person name="Traeger S."/>
            <person name="Altegoer F."/>
            <person name="Freitag M."/>
            <person name="Gabaldon T."/>
            <person name="Kempken F."/>
            <person name="Kumar A."/>
            <person name="Marcet-Houben M."/>
            <person name="Poggeler S."/>
            <person name="Stajich J.E."/>
            <person name="Nowrousian M."/>
        </authorList>
    </citation>
    <scope>NUCLEOTIDE SEQUENCE [LARGE SCALE GENOMIC DNA]</scope>
    <source>
        <strain evidence="6">CBS 100304</strain>
        <tissue evidence="5">Vegetative mycelium</tissue>
    </source>
</reference>
<evidence type="ECO:0000256" key="4">
    <source>
        <dbReference type="RuleBase" id="RU366010"/>
    </source>
</evidence>
<name>U4LV57_PYROM</name>
<comment type="similarity">
    <text evidence="1 4">Belongs to the cysteine dioxygenase family.</text>
</comment>
<evidence type="ECO:0000313" key="6">
    <source>
        <dbReference type="Proteomes" id="UP000018144"/>
    </source>
</evidence>
<keyword evidence="4" id="KW-0560">Oxidoreductase</keyword>
<evidence type="ECO:0000256" key="3">
    <source>
        <dbReference type="PIRSR" id="PIRSR610300-51"/>
    </source>
</evidence>
<dbReference type="Proteomes" id="UP000018144">
    <property type="component" value="Unassembled WGS sequence"/>
</dbReference>
<keyword evidence="4" id="KW-0223">Dioxygenase</keyword>
<dbReference type="OrthoDB" id="543511at2759"/>
<dbReference type="SUPFAM" id="SSF51182">
    <property type="entry name" value="RmlC-like cupins"/>
    <property type="match status" value="1"/>
</dbReference>
<dbReference type="AlphaFoldDB" id="U4LV57"/>